<protein>
    <submittedName>
        <fullName evidence="1">Uncharacterized protein</fullName>
    </submittedName>
</protein>
<name>A0A5E6ZRZ4_PSEFL</name>
<sequence length="35" mass="3989">MAQHLQIRIIEIHANIPALNYCFFAAPSPPSFHCH</sequence>
<dbReference type="EMBL" id="CABVHX010000001">
    <property type="protein sequence ID" value="VVN67051.1"/>
    <property type="molecule type" value="Genomic_DNA"/>
</dbReference>
<reference evidence="1 2" key="1">
    <citation type="submission" date="2019-09" db="EMBL/GenBank/DDBJ databases">
        <authorList>
            <person name="Chandra G."/>
            <person name="Truman W A."/>
        </authorList>
    </citation>
    <scope>NUCLEOTIDE SEQUENCE [LARGE SCALE GENOMIC DNA]</scope>
    <source>
        <strain evidence="1">PS718</strain>
    </source>
</reference>
<gene>
    <name evidence="1" type="ORF">PS718_00165</name>
</gene>
<proteinExistence type="predicted"/>
<dbReference type="Proteomes" id="UP000325375">
    <property type="component" value="Unassembled WGS sequence"/>
</dbReference>
<dbReference type="AlphaFoldDB" id="A0A5E6ZRZ4"/>
<organism evidence="1 2">
    <name type="scientific">Pseudomonas fluorescens</name>
    <dbReference type="NCBI Taxonomy" id="294"/>
    <lineage>
        <taxon>Bacteria</taxon>
        <taxon>Pseudomonadati</taxon>
        <taxon>Pseudomonadota</taxon>
        <taxon>Gammaproteobacteria</taxon>
        <taxon>Pseudomonadales</taxon>
        <taxon>Pseudomonadaceae</taxon>
        <taxon>Pseudomonas</taxon>
    </lineage>
</organism>
<evidence type="ECO:0000313" key="1">
    <source>
        <dbReference type="EMBL" id="VVN67051.1"/>
    </source>
</evidence>
<accession>A0A5E6ZRZ4</accession>
<evidence type="ECO:0000313" key="2">
    <source>
        <dbReference type="Proteomes" id="UP000325375"/>
    </source>
</evidence>